<keyword evidence="1" id="KW-0732">Signal</keyword>
<dbReference type="EMBL" id="FOOC01000009">
    <property type="protein sequence ID" value="SFF57416.1"/>
    <property type="molecule type" value="Genomic_DNA"/>
</dbReference>
<dbReference type="STRING" id="1076937.SAMN04488120_109107"/>
<sequence length="150" mass="16051">MRTLLTGLCAVAAMALLTARAAEPRRAPQLVVIVHPSSGVDALTPADAVNIFMGRYRRLPSGLAAFPIDIGDRSPEREAFYRRIVRKDLAEIDAYWARLVFSGQTSPPLKVPDDRAAVRLVASNPAAIAYVDRSAVDGSVKVVLDLGAGP</sequence>
<proteinExistence type="predicted"/>
<dbReference type="Proteomes" id="UP000199771">
    <property type="component" value="Unassembled WGS sequence"/>
</dbReference>
<gene>
    <name evidence="2" type="ORF">SAMN04488120_109107</name>
</gene>
<evidence type="ECO:0008006" key="4">
    <source>
        <dbReference type="Google" id="ProtNLM"/>
    </source>
</evidence>
<keyword evidence="3" id="KW-1185">Reference proteome</keyword>
<dbReference type="SUPFAM" id="SSF53850">
    <property type="entry name" value="Periplasmic binding protein-like II"/>
    <property type="match status" value="1"/>
</dbReference>
<dbReference type="OrthoDB" id="5368544at2"/>
<evidence type="ECO:0000313" key="2">
    <source>
        <dbReference type="EMBL" id="SFF57416.1"/>
    </source>
</evidence>
<name>A0A1I2JXC6_9GAMM</name>
<reference evidence="2 3" key="1">
    <citation type="submission" date="2016-10" db="EMBL/GenBank/DDBJ databases">
        <authorList>
            <person name="de Groot N.N."/>
        </authorList>
    </citation>
    <scope>NUCLEOTIDE SEQUENCE [LARGE SCALE GENOMIC DNA]</scope>
    <source>
        <strain evidence="2 3">DSM 23609</strain>
    </source>
</reference>
<dbReference type="RefSeq" id="WP_143383673.1">
    <property type="nucleotide sequence ID" value="NZ_FOOC01000009.1"/>
</dbReference>
<protein>
    <recommendedName>
        <fullName evidence="4">Phosphate ABC transporter substrate-binding protein</fullName>
    </recommendedName>
</protein>
<evidence type="ECO:0000313" key="3">
    <source>
        <dbReference type="Proteomes" id="UP000199771"/>
    </source>
</evidence>
<dbReference type="Gene3D" id="3.40.190.10">
    <property type="entry name" value="Periplasmic binding protein-like II"/>
    <property type="match status" value="1"/>
</dbReference>
<evidence type="ECO:0000256" key="1">
    <source>
        <dbReference type="SAM" id="SignalP"/>
    </source>
</evidence>
<feature type="chain" id="PRO_5011675840" description="Phosphate ABC transporter substrate-binding protein" evidence="1">
    <location>
        <begin position="22"/>
        <end position="150"/>
    </location>
</feature>
<accession>A0A1I2JXC6</accession>
<feature type="signal peptide" evidence="1">
    <location>
        <begin position="1"/>
        <end position="21"/>
    </location>
</feature>
<dbReference type="AlphaFoldDB" id="A0A1I2JXC6"/>
<organism evidence="2 3">
    <name type="scientific">Fontimonas thermophila</name>
    <dbReference type="NCBI Taxonomy" id="1076937"/>
    <lineage>
        <taxon>Bacteria</taxon>
        <taxon>Pseudomonadati</taxon>
        <taxon>Pseudomonadota</taxon>
        <taxon>Gammaproteobacteria</taxon>
        <taxon>Nevskiales</taxon>
        <taxon>Nevskiaceae</taxon>
        <taxon>Fontimonas</taxon>
    </lineage>
</organism>